<keyword evidence="3" id="KW-1185">Reference proteome</keyword>
<evidence type="ECO:0000313" key="2">
    <source>
        <dbReference type="EMBL" id="AMD88971.1"/>
    </source>
</evidence>
<dbReference type="RefSeq" id="WP_062251442.1">
    <property type="nucleotide sequence ID" value="NZ_CP014229.1"/>
</dbReference>
<dbReference type="AlphaFoldDB" id="A0A109W3N0"/>
<dbReference type="KEGG" id="dfi:AXF13_01910"/>
<evidence type="ECO:0000256" key="1">
    <source>
        <dbReference type="SAM" id="SignalP"/>
    </source>
</evidence>
<reference evidence="3" key="1">
    <citation type="submission" date="2016-02" db="EMBL/GenBank/DDBJ databases">
        <authorList>
            <person name="Holder M.E."/>
            <person name="Ajami N.J."/>
            <person name="Petrosino J.F."/>
        </authorList>
    </citation>
    <scope>NUCLEOTIDE SEQUENCE [LARGE SCALE GENOMIC DNA]</scope>
    <source>
        <strain evidence="3">CCUG 45958</strain>
    </source>
</reference>
<dbReference type="Proteomes" id="UP000069241">
    <property type="component" value="Chromosome"/>
</dbReference>
<sequence>MHQYIRIYALLALLAVTLPATVQAEDNGMTARGIFTLLPASIFENTAEGLSDAEKQQLLAEGHTEFWEVAGETEDVIVFAALPFRDSAVALRLFRNTADGSVEAAIGTLGGPICTMELWRVDASGRMVPIDTPPEPDIRDFLDQGQKLPPDINPTVLICLGLGGLKAEPVFWNSSGMAHVPLANEVSFQWNGKAFEKQVTPRKEQSGERP</sequence>
<dbReference type="EMBL" id="CP014229">
    <property type="protein sequence ID" value="AMD88971.1"/>
    <property type="molecule type" value="Genomic_DNA"/>
</dbReference>
<gene>
    <name evidence="2" type="ORF">AXF13_01910</name>
</gene>
<accession>A0A109W3N0</accession>
<organism evidence="2 3">
    <name type="scientific">Desulfovibrio fairfieldensis</name>
    <dbReference type="NCBI Taxonomy" id="44742"/>
    <lineage>
        <taxon>Bacteria</taxon>
        <taxon>Pseudomonadati</taxon>
        <taxon>Thermodesulfobacteriota</taxon>
        <taxon>Desulfovibrionia</taxon>
        <taxon>Desulfovibrionales</taxon>
        <taxon>Desulfovibrionaceae</taxon>
        <taxon>Desulfovibrio</taxon>
    </lineage>
</organism>
<keyword evidence="1" id="KW-0732">Signal</keyword>
<protein>
    <submittedName>
        <fullName evidence="2">Uncharacterized protein</fullName>
    </submittedName>
</protein>
<feature type="signal peptide" evidence="1">
    <location>
        <begin position="1"/>
        <end position="24"/>
    </location>
</feature>
<evidence type="ECO:0000313" key="3">
    <source>
        <dbReference type="Proteomes" id="UP000069241"/>
    </source>
</evidence>
<name>A0A109W3N0_9BACT</name>
<feature type="chain" id="PRO_5007141271" evidence="1">
    <location>
        <begin position="25"/>
        <end position="210"/>
    </location>
</feature>
<proteinExistence type="predicted"/>